<reference evidence="2" key="1">
    <citation type="journal article" date="2023" name="Mol. Phylogenet. Evol.">
        <title>Genome-scale phylogeny and comparative genomics of the fungal order Sordariales.</title>
        <authorList>
            <person name="Hensen N."/>
            <person name="Bonometti L."/>
            <person name="Westerberg I."/>
            <person name="Brannstrom I.O."/>
            <person name="Guillou S."/>
            <person name="Cros-Aarteil S."/>
            <person name="Calhoun S."/>
            <person name="Haridas S."/>
            <person name="Kuo A."/>
            <person name="Mondo S."/>
            <person name="Pangilinan J."/>
            <person name="Riley R."/>
            <person name="LaButti K."/>
            <person name="Andreopoulos B."/>
            <person name="Lipzen A."/>
            <person name="Chen C."/>
            <person name="Yan M."/>
            <person name="Daum C."/>
            <person name="Ng V."/>
            <person name="Clum A."/>
            <person name="Steindorff A."/>
            <person name="Ohm R.A."/>
            <person name="Martin F."/>
            <person name="Silar P."/>
            <person name="Natvig D.O."/>
            <person name="Lalanne C."/>
            <person name="Gautier V."/>
            <person name="Ament-Velasquez S.L."/>
            <person name="Kruys A."/>
            <person name="Hutchinson M.I."/>
            <person name="Powell A.J."/>
            <person name="Barry K."/>
            <person name="Miller A.N."/>
            <person name="Grigoriev I.V."/>
            <person name="Debuchy R."/>
            <person name="Gladieux P."/>
            <person name="Hiltunen Thoren M."/>
            <person name="Johannesson H."/>
        </authorList>
    </citation>
    <scope>NUCLEOTIDE SEQUENCE</scope>
    <source>
        <strain evidence="2">PSN243</strain>
    </source>
</reference>
<feature type="region of interest" description="Disordered" evidence="1">
    <location>
        <begin position="1"/>
        <end position="102"/>
    </location>
</feature>
<dbReference type="AlphaFoldDB" id="A0AAV9GC58"/>
<evidence type="ECO:0000313" key="3">
    <source>
        <dbReference type="Proteomes" id="UP001321760"/>
    </source>
</evidence>
<dbReference type="EMBL" id="MU865960">
    <property type="protein sequence ID" value="KAK4446020.1"/>
    <property type="molecule type" value="Genomic_DNA"/>
</dbReference>
<keyword evidence="3" id="KW-1185">Reference proteome</keyword>
<proteinExistence type="predicted"/>
<dbReference type="Proteomes" id="UP001321760">
    <property type="component" value="Unassembled WGS sequence"/>
</dbReference>
<organism evidence="2 3">
    <name type="scientific">Podospora aff. communis PSN243</name>
    <dbReference type="NCBI Taxonomy" id="3040156"/>
    <lineage>
        <taxon>Eukaryota</taxon>
        <taxon>Fungi</taxon>
        <taxon>Dikarya</taxon>
        <taxon>Ascomycota</taxon>
        <taxon>Pezizomycotina</taxon>
        <taxon>Sordariomycetes</taxon>
        <taxon>Sordariomycetidae</taxon>
        <taxon>Sordariales</taxon>
        <taxon>Podosporaceae</taxon>
        <taxon>Podospora</taxon>
    </lineage>
</organism>
<protein>
    <submittedName>
        <fullName evidence="2">Uncharacterized protein</fullName>
    </submittedName>
</protein>
<name>A0AAV9GC58_9PEZI</name>
<accession>A0AAV9GC58</accession>
<reference evidence="2" key="2">
    <citation type="submission" date="2023-05" db="EMBL/GenBank/DDBJ databases">
        <authorList>
            <consortium name="Lawrence Berkeley National Laboratory"/>
            <person name="Steindorff A."/>
            <person name="Hensen N."/>
            <person name="Bonometti L."/>
            <person name="Westerberg I."/>
            <person name="Brannstrom I.O."/>
            <person name="Guillou S."/>
            <person name="Cros-Aarteil S."/>
            <person name="Calhoun S."/>
            <person name="Haridas S."/>
            <person name="Kuo A."/>
            <person name="Mondo S."/>
            <person name="Pangilinan J."/>
            <person name="Riley R."/>
            <person name="Labutti K."/>
            <person name="Andreopoulos B."/>
            <person name="Lipzen A."/>
            <person name="Chen C."/>
            <person name="Yanf M."/>
            <person name="Daum C."/>
            <person name="Ng V."/>
            <person name="Clum A."/>
            <person name="Ohm R."/>
            <person name="Martin F."/>
            <person name="Silar P."/>
            <person name="Natvig D."/>
            <person name="Lalanne C."/>
            <person name="Gautier V."/>
            <person name="Ament-Velasquez S.L."/>
            <person name="Kruys A."/>
            <person name="Hutchinson M.I."/>
            <person name="Powell A.J."/>
            <person name="Barry K."/>
            <person name="Miller A.N."/>
            <person name="Grigoriev I.V."/>
            <person name="Debuchy R."/>
            <person name="Gladieux P."/>
            <person name="Thoren M.H."/>
            <person name="Johannesson H."/>
        </authorList>
    </citation>
    <scope>NUCLEOTIDE SEQUENCE</scope>
    <source>
        <strain evidence="2">PSN243</strain>
    </source>
</reference>
<sequence>MSASESVQDETPQEFLPASLRRPGGNGPAGSIIEIPGHIRDTTNQRGGGNRRKPEPAPRRSNQNTNSSKQPGAGGNGGNNNPNGNSNDSDSESGNDDSLSLASQFDGWDRSLNPLHQARSGIVLTPKSPWIAALNQQAAHNTNPQTRATVVRLLFSSPDALYPSNSTNAAIKGINQEYKAACKEVAAMDAARDKYIAIVVFDEVDKDFGGSSPGADPSSWDASADMDTLLREVEMALIKRCRAFDRGSSGPNMETPCAWTAAELDSPERVDIRLLAILHRMIAHLATSAFYSQISRAKGWMPWLEGRSLSRVVKETYRHVICPADEETGPGRKKLADAYFKAFVRAVVAATKPTEQSSIKFIAEMGSKIRGSRSAQGNLSDEYKEWLRSFTTDEAIVAAQVEFLQRRAKSRRLREDRRVVSQSPELRYHFLNGVDRPGAVTLALVQTNESGSLRLPVAIKEVLPEDLAAMGWVCDVRPDGSVSYWRRGVGRASKDGISREGIFKFGMHGEVIELLSASSM</sequence>
<feature type="compositionally biased region" description="Polar residues" evidence="1">
    <location>
        <begin position="60"/>
        <end position="70"/>
    </location>
</feature>
<comment type="caution">
    <text evidence="2">The sequence shown here is derived from an EMBL/GenBank/DDBJ whole genome shotgun (WGS) entry which is preliminary data.</text>
</comment>
<evidence type="ECO:0000313" key="2">
    <source>
        <dbReference type="EMBL" id="KAK4446020.1"/>
    </source>
</evidence>
<evidence type="ECO:0000256" key="1">
    <source>
        <dbReference type="SAM" id="MobiDB-lite"/>
    </source>
</evidence>
<gene>
    <name evidence="2" type="ORF">QBC34DRAFT_412235</name>
</gene>
<feature type="compositionally biased region" description="Low complexity" evidence="1">
    <location>
        <begin position="79"/>
        <end position="88"/>
    </location>
</feature>